<feature type="transmembrane region" description="Helical" evidence="5">
    <location>
        <begin position="349"/>
        <end position="369"/>
    </location>
</feature>
<comment type="subcellular location">
    <subcellularLocation>
        <location evidence="1">Membrane</location>
        <topology evidence="1">Multi-pass membrane protein</topology>
    </subcellularLocation>
</comment>
<accession>A0A381XKY4</accession>
<name>A0A381XKY4_9ZZZZ</name>
<dbReference type="SUPFAM" id="SSF141322">
    <property type="entry name" value="NfeD domain-like"/>
    <property type="match status" value="1"/>
</dbReference>
<dbReference type="InterPro" id="IPR052165">
    <property type="entry name" value="Membrane_assoc_protease"/>
</dbReference>
<feature type="domain" description="NfeD1b N-terminal" evidence="8">
    <location>
        <begin position="37"/>
        <end position="186"/>
    </location>
</feature>
<dbReference type="InterPro" id="IPR056739">
    <property type="entry name" value="NfeD_membrane"/>
</dbReference>
<sequence length="453" mass="47169">MTVRCFRPVVVLATVGALLWWGGESPSGEQTVQPRPTVYVAEIDALIHPASAEFVAQALATADAANAELVVLVLRTPGGLVDSTRDINSSIIEAQTPVVVYVGPSGARAASAGFLITIAADVAAMAPGTHIGAAHPVSGTGEAMDDTAAEKAASDVAAYARSLATQRQRNVRLAERAVTESESFTEEEALSAMPPLIDLVADNLEALIALLDDREIRRWDGRLEVVRTAGAQVETIEMNWRQRLLSAVAHPQIAVLLFSLGTLGLTIELWSPGAVLPGVVGGLCLLLAFFAFQILPVNYVGLLLVLFGLVLLALEMVTAAFGVLAAGGVISMIFGLAMLIDSPMPELQLGWPFILATMLTLAGLVAFLARLAVRAQRRRSVTGAAGMLGASGEVIDPIDSGGIGRVTTHGEIWSAVAGQPISRGTRIRVVGISGLTLTVSPDPVSGPGREGAS</sequence>
<dbReference type="InterPro" id="IPR002810">
    <property type="entry name" value="NfeD-like_C"/>
</dbReference>
<feature type="transmembrane region" description="Helical" evidence="5">
    <location>
        <begin position="244"/>
        <end position="267"/>
    </location>
</feature>
<organism evidence="9">
    <name type="scientific">marine metagenome</name>
    <dbReference type="NCBI Taxonomy" id="408172"/>
    <lineage>
        <taxon>unclassified sequences</taxon>
        <taxon>metagenomes</taxon>
        <taxon>ecological metagenomes</taxon>
    </lineage>
</organism>
<dbReference type="InterPro" id="IPR012340">
    <property type="entry name" value="NA-bd_OB-fold"/>
</dbReference>
<keyword evidence="4 5" id="KW-0472">Membrane</keyword>
<dbReference type="Pfam" id="PF24961">
    <property type="entry name" value="NfeD_membrane"/>
    <property type="match status" value="1"/>
</dbReference>
<proteinExistence type="predicted"/>
<evidence type="ECO:0000256" key="1">
    <source>
        <dbReference type="ARBA" id="ARBA00004141"/>
    </source>
</evidence>
<evidence type="ECO:0000313" key="9">
    <source>
        <dbReference type="EMBL" id="SVA65260.1"/>
    </source>
</evidence>
<evidence type="ECO:0000256" key="2">
    <source>
        <dbReference type="ARBA" id="ARBA00022692"/>
    </source>
</evidence>
<dbReference type="PANTHER" id="PTHR33507">
    <property type="entry name" value="INNER MEMBRANE PROTEIN YBBJ"/>
    <property type="match status" value="1"/>
</dbReference>
<dbReference type="InterPro" id="IPR056738">
    <property type="entry name" value="NfeD1b_N"/>
</dbReference>
<dbReference type="GO" id="GO:0016020">
    <property type="term" value="C:membrane"/>
    <property type="evidence" value="ECO:0007669"/>
    <property type="project" value="UniProtKB-SubCell"/>
</dbReference>
<evidence type="ECO:0000259" key="7">
    <source>
        <dbReference type="Pfam" id="PF24961"/>
    </source>
</evidence>
<dbReference type="EMBL" id="UINC01015512">
    <property type="protein sequence ID" value="SVA65260.1"/>
    <property type="molecule type" value="Genomic_DNA"/>
</dbReference>
<dbReference type="InterPro" id="IPR029045">
    <property type="entry name" value="ClpP/crotonase-like_dom_sf"/>
</dbReference>
<dbReference type="Gene3D" id="3.90.226.10">
    <property type="entry name" value="2-enoyl-CoA Hydratase, Chain A, domain 1"/>
    <property type="match status" value="1"/>
</dbReference>
<dbReference type="SUPFAM" id="SSF52096">
    <property type="entry name" value="ClpP/crotonase"/>
    <property type="match status" value="1"/>
</dbReference>
<dbReference type="PANTHER" id="PTHR33507:SF4">
    <property type="entry name" value="NODULATION COMPETITIVENESS PROTEIN NFED"/>
    <property type="match status" value="1"/>
</dbReference>
<evidence type="ECO:0000256" key="3">
    <source>
        <dbReference type="ARBA" id="ARBA00022989"/>
    </source>
</evidence>
<dbReference type="Pfam" id="PF25145">
    <property type="entry name" value="NfeD1b_N"/>
    <property type="match status" value="1"/>
</dbReference>
<gene>
    <name evidence="9" type="ORF">METZ01_LOCUS118114</name>
</gene>
<evidence type="ECO:0000256" key="4">
    <source>
        <dbReference type="ARBA" id="ARBA00023136"/>
    </source>
</evidence>
<keyword evidence="3 5" id="KW-1133">Transmembrane helix</keyword>
<keyword evidence="2 5" id="KW-0812">Transmembrane</keyword>
<feature type="domain" description="NfeD-like C-terminal" evidence="6">
    <location>
        <begin position="385"/>
        <end position="441"/>
    </location>
</feature>
<dbReference type="Gene3D" id="2.40.50.140">
    <property type="entry name" value="Nucleic acid-binding proteins"/>
    <property type="match status" value="1"/>
</dbReference>
<dbReference type="Pfam" id="PF01957">
    <property type="entry name" value="NfeD"/>
    <property type="match status" value="1"/>
</dbReference>
<dbReference type="AlphaFoldDB" id="A0A381XKY4"/>
<evidence type="ECO:0000256" key="5">
    <source>
        <dbReference type="SAM" id="Phobius"/>
    </source>
</evidence>
<feature type="transmembrane region" description="Helical" evidence="5">
    <location>
        <begin position="304"/>
        <end position="337"/>
    </location>
</feature>
<evidence type="ECO:0000259" key="6">
    <source>
        <dbReference type="Pfam" id="PF01957"/>
    </source>
</evidence>
<reference evidence="9" key="1">
    <citation type="submission" date="2018-05" db="EMBL/GenBank/DDBJ databases">
        <authorList>
            <person name="Lanie J.A."/>
            <person name="Ng W.-L."/>
            <person name="Kazmierczak K.M."/>
            <person name="Andrzejewski T.M."/>
            <person name="Davidsen T.M."/>
            <person name="Wayne K.J."/>
            <person name="Tettelin H."/>
            <person name="Glass J.I."/>
            <person name="Rusch D."/>
            <person name="Podicherti R."/>
            <person name="Tsui H.-C.T."/>
            <person name="Winkler M.E."/>
        </authorList>
    </citation>
    <scope>NUCLEOTIDE SEQUENCE</scope>
</reference>
<feature type="domain" description="NfeD integral membrane" evidence="7">
    <location>
        <begin position="253"/>
        <end position="369"/>
    </location>
</feature>
<evidence type="ECO:0000259" key="8">
    <source>
        <dbReference type="Pfam" id="PF25145"/>
    </source>
</evidence>
<protein>
    <submittedName>
        <fullName evidence="9">Uncharacterized protein</fullName>
    </submittedName>
</protein>